<dbReference type="Pfam" id="PF02915">
    <property type="entry name" value="Rubrerythrin"/>
    <property type="match status" value="1"/>
</dbReference>
<dbReference type="PANTHER" id="PTHR43865">
    <property type="entry name" value="RUBRERYTHRIN-RELATED"/>
    <property type="match status" value="1"/>
</dbReference>
<feature type="domain" description="Ferritin-like diiron" evidence="2">
    <location>
        <begin position="2"/>
        <end position="133"/>
    </location>
</feature>
<dbReference type="PANTHER" id="PTHR43865:SF1">
    <property type="entry name" value="RUBRERYTHRIN-RELATED"/>
    <property type="match status" value="1"/>
</dbReference>
<proteinExistence type="predicted"/>
<dbReference type="SUPFAM" id="SSF47240">
    <property type="entry name" value="Ferritin-like"/>
    <property type="match status" value="1"/>
</dbReference>
<reference evidence="3 4" key="1">
    <citation type="submission" date="2015-09" db="EMBL/GenBank/DDBJ databases">
        <authorList>
            <consortium name="Pathogen Informatics"/>
        </authorList>
    </citation>
    <scope>NUCLEOTIDE SEQUENCE [LARGE SCALE GENOMIC DNA]</scope>
    <source>
        <strain evidence="3 4">2789STDY5834939</strain>
    </source>
</reference>
<dbReference type="AlphaFoldDB" id="A0A174R4C5"/>
<dbReference type="GO" id="GO:0046872">
    <property type="term" value="F:metal ion binding"/>
    <property type="evidence" value="ECO:0007669"/>
    <property type="project" value="InterPro"/>
</dbReference>
<dbReference type="InterPro" id="IPR003251">
    <property type="entry name" value="Rr_diiron-bd_dom"/>
</dbReference>
<dbReference type="Proteomes" id="UP000095765">
    <property type="component" value="Unassembled WGS sequence"/>
</dbReference>
<protein>
    <submittedName>
        <fullName evidence="3">Rubrerythrin</fullName>
    </submittedName>
</protein>
<dbReference type="EMBL" id="CZBE01000012">
    <property type="protein sequence ID" value="CUP78028.1"/>
    <property type="molecule type" value="Genomic_DNA"/>
</dbReference>
<name>A0A174R4C5_9FIRM</name>
<dbReference type="InterPro" id="IPR009078">
    <property type="entry name" value="Ferritin-like_SF"/>
</dbReference>
<dbReference type="InterPro" id="IPR052364">
    <property type="entry name" value="Rubrerythrin"/>
</dbReference>
<dbReference type="Gene3D" id="1.20.1260.10">
    <property type="match status" value="1"/>
</dbReference>
<organism evidence="3 4">
    <name type="scientific">Anaerotruncus colihominis</name>
    <dbReference type="NCBI Taxonomy" id="169435"/>
    <lineage>
        <taxon>Bacteria</taxon>
        <taxon>Bacillati</taxon>
        <taxon>Bacillota</taxon>
        <taxon>Clostridia</taxon>
        <taxon>Eubacteriales</taxon>
        <taxon>Oscillospiraceae</taxon>
        <taxon>Anaerotruncus</taxon>
    </lineage>
</organism>
<evidence type="ECO:0000256" key="1">
    <source>
        <dbReference type="ARBA" id="ARBA00001965"/>
    </source>
</evidence>
<comment type="cofactor">
    <cofactor evidence="1">
        <name>Fe(3+)</name>
        <dbReference type="ChEBI" id="CHEBI:29034"/>
    </cofactor>
</comment>
<evidence type="ECO:0000313" key="3">
    <source>
        <dbReference type="EMBL" id="CUP78028.1"/>
    </source>
</evidence>
<dbReference type="CDD" id="cd01041">
    <property type="entry name" value="Rubrerythrin"/>
    <property type="match status" value="1"/>
</dbReference>
<dbReference type="InterPro" id="IPR012347">
    <property type="entry name" value="Ferritin-like"/>
</dbReference>
<gene>
    <name evidence="3" type="primary">rbr</name>
    <name evidence="3" type="ORF">ERS852551_01919</name>
</gene>
<dbReference type="RefSeq" id="WP_055245195.1">
    <property type="nucleotide sequence ID" value="NZ_CZBE01000012.1"/>
</dbReference>
<sequence>MDLKGTKTEQNVKAALMGESVARNKYTYYADQARKEGNQEIAALFDRMAGNESVHARIWFTTLNGAIKGNLENLKDAAAGEFGEWSDMYPQFAAVAREEGFEQLAVMFEKVAEIEKNHEKQFMEAMVRLMKSGKESPAAGQKEQSVKPAQPVKKKHGYRCMFCGAIYEDRLDVCPVCQAIGSFEDCEILA</sequence>
<dbReference type="OrthoDB" id="9799749at2"/>
<evidence type="ECO:0000259" key="2">
    <source>
        <dbReference type="PROSITE" id="PS50905"/>
    </source>
</evidence>
<dbReference type="InterPro" id="IPR009040">
    <property type="entry name" value="Ferritin-like_diiron"/>
</dbReference>
<accession>A0A174R4C5</accession>
<dbReference type="PROSITE" id="PS50905">
    <property type="entry name" value="FERRITIN_LIKE"/>
    <property type="match status" value="1"/>
</dbReference>
<dbReference type="GO" id="GO:0016491">
    <property type="term" value="F:oxidoreductase activity"/>
    <property type="evidence" value="ECO:0007669"/>
    <property type="project" value="InterPro"/>
</dbReference>
<evidence type="ECO:0000313" key="4">
    <source>
        <dbReference type="Proteomes" id="UP000095765"/>
    </source>
</evidence>